<sequence length="202" mass="21837">MASPQASICKPSKNPKFTLIPHKQLFNDLTKEDTTTSSLKFQVLSPSAPNALSKTPSTKDISSSSIDYPPKSPTLLSSPSTNGYLNSLLSPPPRVLPPPPTQASNSMEITLSLSPITLLDVHHNSPSLSSPIIGHPIPWNLLEAHGDSCLCFVHNRTLIFSNKKHTLNTQCTSPIFSLPLTDSLFISPSNMPITHAKLLVII</sequence>
<feature type="region of interest" description="Disordered" evidence="1">
    <location>
        <begin position="41"/>
        <end position="77"/>
    </location>
</feature>
<proteinExistence type="predicted"/>
<protein>
    <submittedName>
        <fullName evidence="2">Uncharacterized protein</fullName>
    </submittedName>
</protein>
<name>A0A699H8J8_TANCI</name>
<feature type="compositionally biased region" description="Polar residues" evidence="1">
    <location>
        <begin position="41"/>
        <end position="66"/>
    </location>
</feature>
<gene>
    <name evidence="2" type="ORF">Tci_341750</name>
</gene>
<reference evidence="2" key="1">
    <citation type="journal article" date="2019" name="Sci. Rep.">
        <title>Draft genome of Tanacetum cinerariifolium, the natural source of mosquito coil.</title>
        <authorList>
            <person name="Yamashiro T."/>
            <person name="Shiraishi A."/>
            <person name="Satake H."/>
            <person name="Nakayama K."/>
        </authorList>
    </citation>
    <scope>NUCLEOTIDE SEQUENCE</scope>
</reference>
<accession>A0A699H8J8</accession>
<dbReference type="AlphaFoldDB" id="A0A699H8J8"/>
<comment type="caution">
    <text evidence="2">The sequence shown here is derived from an EMBL/GenBank/DDBJ whole genome shotgun (WGS) entry which is preliminary data.</text>
</comment>
<evidence type="ECO:0000313" key="2">
    <source>
        <dbReference type="EMBL" id="GEX69775.1"/>
    </source>
</evidence>
<organism evidence="2">
    <name type="scientific">Tanacetum cinerariifolium</name>
    <name type="common">Dalmatian daisy</name>
    <name type="synonym">Chrysanthemum cinerariifolium</name>
    <dbReference type="NCBI Taxonomy" id="118510"/>
    <lineage>
        <taxon>Eukaryota</taxon>
        <taxon>Viridiplantae</taxon>
        <taxon>Streptophyta</taxon>
        <taxon>Embryophyta</taxon>
        <taxon>Tracheophyta</taxon>
        <taxon>Spermatophyta</taxon>
        <taxon>Magnoliopsida</taxon>
        <taxon>eudicotyledons</taxon>
        <taxon>Gunneridae</taxon>
        <taxon>Pentapetalae</taxon>
        <taxon>asterids</taxon>
        <taxon>campanulids</taxon>
        <taxon>Asterales</taxon>
        <taxon>Asteraceae</taxon>
        <taxon>Asteroideae</taxon>
        <taxon>Anthemideae</taxon>
        <taxon>Anthemidinae</taxon>
        <taxon>Tanacetum</taxon>
    </lineage>
</organism>
<evidence type="ECO:0000256" key="1">
    <source>
        <dbReference type="SAM" id="MobiDB-lite"/>
    </source>
</evidence>
<dbReference type="EMBL" id="BKCJ010124280">
    <property type="protein sequence ID" value="GEX69775.1"/>
    <property type="molecule type" value="Genomic_DNA"/>
</dbReference>